<proteinExistence type="predicted"/>
<dbReference type="AlphaFoldDB" id="A0A0M8ZPD6"/>
<feature type="region of interest" description="Disordered" evidence="1">
    <location>
        <begin position="1"/>
        <end position="20"/>
    </location>
</feature>
<reference evidence="2 3" key="1">
    <citation type="submission" date="2015-07" db="EMBL/GenBank/DDBJ databases">
        <title>The genome of Melipona quadrifasciata.</title>
        <authorList>
            <person name="Pan H."/>
            <person name="Kapheim K."/>
        </authorList>
    </citation>
    <scope>NUCLEOTIDE SEQUENCE [LARGE SCALE GENOMIC DNA]</scope>
    <source>
        <strain evidence="2">0111107301</strain>
        <tissue evidence="2">Whole body</tissue>
    </source>
</reference>
<organism evidence="2 3">
    <name type="scientific">Melipona quadrifasciata</name>
    <dbReference type="NCBI Taxonomy" id="166423"/>
    <lineage>
        <taxon>Eukaryota</taxon>
        <taxon>Metazoa</taxon>
        <taxon>Ecdysozoa</taxon>
        <taxon>Arthropoda</taxon>
        <taxon>Hexapoda</taxon>
        <taxon>Insecta</taxon>
        <taxon>Pterygota</taxon>
        <taxon>Neoptera</taxon>
        <taxon>Endopterygota</taxon>
        <taxon>Hymenoptera</taxon>
        <taxon>Apocrita</taxon>
        <taxon>Aculeata</taxon>
        <taxon>Apoidea</taxon>
        <taxon>Anthophila</taxon>
        <taxon>Apidae</taxon>
        <taxon>Melipona</taxon>
    </lineage>
</organism>
<gene>
    <name evidence="2" type="ORF">WN51_03886</name>
</gene>
<evidence type="ECO:0000313" key="3">
    <source>
        <dbReference type="Proteomes" id="UP000053105"/>
    </source>
</evidence>
<protein>
    <submittedName>
        <fullName evidence="2">Uncharacterized protein</fullName>
    </submittedName>
</protein>
<feature type="compositionally biased region" description="Basic and acidic residues" evidence="1">
    <location>
        <begin position="1"/>
        <end position="10"/>
    </location>
</feature>
<sequence>MATKATRPDRPTTNAAADPFKPRHFNFRFLRSPALCVNEGQSFCGFPLETTTQHMGEQMPILTLESPNRVKIEGNTCRQFGQQQDRDFHGIDTALRA</sequence>
<keyword evidence="3" id="KW-1185">Reference proteome</keyword>
<dbReference type="EMBL" id="KQ435922">
    <property type="protein sequence ID" value="KOX68400.1"/>
    <property type="molecule type" value="Genomic_DNA"/>
</dbReference>
<name>A0A0M8ZPD6_9HYME</name>
<dbReference type="Proteomes" id="UP000053105">
    <property type="component" value="Unassembled WGS sequence"/>
</dbReference>
<evidence type="ECO:0000313" key="2">
    <source>
        <dbReference type="EMBL" id="KOX68400.1"/>
    </source>
</evidence>
<accession>A0A0M8ZPD6</accession>
<evidence type="ECO:0000256" key="1">
    <source>
        <dbReference type="SAM" id="MobiDB-lite"/>
    </source>
</evidence>